<protein>
    <submittedName>
        <fullName evidence="4">P4HTM hydroxylase</fullName>
    </submittedName>
</protein>
<keyword evidence="1" id="KW-0479">Metal-binding</keyword>
<comment type="caution">
    <text evidence="4">The sequence shown here is derived from an EMBL/GenBank/DDBJ whole genome shotgun (WGS) entry which is preliminary data.</text>
</comment>
<dbReference type="Proteomes" id="UP001166093">
    <property type="component" value="Unassembled WGS sequence"/>
</dbReference>
<evidence type="ECO:0000313" key="4">
    <source>
        <dbReference type="EMBL" id="MBN3273830.1"/>
    </source>
</evidence>
<feature type="non-terminal residue" evidence="4">
    <location>
        <position position="1"/>
    </location>
</feature>
<keyword evidence="5" id="KW-1185">Reference proteome</keyword>
<sequence length="218" mass="24623">MPPGILSVQEFKKLNANAFQQFLQQHAHLAVPGGGGAPIAEAPASKERGYITVLFYLNSVLGGGKTSFPVADNRTYEELVRGVCCFVFQSLIRNDVDLLDTQKHCDKGNLRVKPSQASALLWYNYLSDGKRWVGDLYEYSLHRGCVVTQGTKWVANNWINVDPDSWQQTHNQQLMSHLAGEETATERLEKLYRGIHTDQNQNLYTDQNLQQSLHTDQE</sequence>
<name>A0ABS2XHR9_POLSP</name>
<keyword evidence="3" id="KW-0408">Iron</keyword>
<evidence type="ECO:0000256" key="2">
    <source>
        <dbReference type="ARBA" id="ARBA00022896"/>
    </source>
</evidence>
<evidence type="ECO:0000256" key="3">
    <source>
        <dbReference type="ARBA" id="ARBA00023004"/>
    </source>
</evidence>
<proteinExistence type="predicted"/>
<accession>A0ABS2XHR9</accession>
<feature type="non-terminal residue" evidence="4">
    <location>
        <position position="218"/>
    </location>
</feature>
<organism evidence="4 5">
    <name type="scientific">Polyodon spathula</name>
    <name type="common">North American paddlefish</name>
    <name type="synonym">Squalus spathula</name>
    <dbReference type="NCBI Taxonomy" id="7913"/>
    <lineage>
        <taxon>Eukaryota</taxon>
        <taxon>Metazoa</taxon>
        <taxon>Chordata</taxon>
        <taxon>Craniata</taxon>
        <taxon>Vertebrata</taxon>
        <taxon>Euteleostomi</taxon>
        <taxon>Actinopterygii</taxon>
        <taxon>Chondrostei</taxon>
        <taxon>Acipenseriformes</taxon>
        <taxon>Polyodontidae</taxon>
        <taxon>Polyodon</taxon>
    </lineage>
</organism>
<dbReference type="InterPro" id="IPR045054">
    <property type="entry name" value="P4HA-like"/>
</dbReference>
<reference evidence="4" key="1">
    <citation type="journal article" date="2021" name="Cell">
        <title>Tracing the genetic footprints of vertebrate landing in non-teleost ray-finned fishes.</title>
        <authorList>
            <person name="Bi X."/>
            <person name="Wang K."/>
            <person name="Yang L."/>
            <person name="Pan H."/>
            <person name="Jiang H."/>
            <person name="Wei Q."/>
            <person name="Fang M."/>
            <person name="Yu H."/>
            <person name="Zhu C."/>
            <person name="Cai Y."/>
            <person name="He Y."/>
            <person name="Gan X."/>
            <person name="Zeng H."/>
            <person name="Yu D."/>
            <person name="Zhu Y."/>
            <person name="Jiang H."/>
            <person name="Qiu Q."/>
            <person name="Yang H."/>
            <person name="Zhang Y.E."/>
            <person name="Wang W."/>
            <person name="Zhu M."/>
            <person name="He S."/>
            <person name="Zhang G."/>
        </authorList>
    </citation>
    <scope>NUCLEOTIDE SEQUENCE</scope>
    <source>
        <strain evidence="4">Pddl_001</strain>
    </source>
</reference>
<dbReference type="Gene3D" id="2.60.120.620">
    <property type="entry name" value="q2cbj1_9rhob like domain"/>
    <property type="match status" value="1"/>
</dbReference>
<gene>
    <name evidence="4" type="primary">P4htm</name>
    <name evidence="4" type="ORF">GTO93_0007622</name>
</gene>
<keyword evidence="2" id="KW-0847">Vitamin C</keyword>
<dbReference type="EMBL" id="JAAWVQ010034573">
    <property type="protein sequence ID" value="MBN3273830.1"/>
    <property type="molecule type" value="Genomic_DNA"/>
</dbReference>
<dbReference type="PANTHER" id="PTHR10869">
    <property type="entry name" value="PROLYL 4-HYDROXYLASE ALPHA SUBUNIT"/>
    <property type="match status" value="1"/>
</dbReference>
<evidence type="ECO:0000256" key="1">
    <source>
        <dbReference type="ARBA" id="ARBA00022723"/>
    </source>
</evidence>
<dbReference type="PANTHER" id="PTHR10869:SF246">
    <property type="entry name" value="TRANSMEMBRANE PROLYL 4-HYDROXYLASE"/>
    <property type="match status" value="1"/>
</dbReference>
<evidence type="ECO:0000313" key="5">
    <source>
        <dbReference type="Proteomes" id="UP001166093"/>
    </source>
</evidence>